<evidence type="ECO:0000256" key="6">
    <source>
        <dbReference type="SAM" id="MobiDB-lite"/>
    </source>
</evidence>
<dbReference type="Proteomes" id="UP001329430">
    <property type="component" value="Chromosome 1"/>
</dbReference>
<keyword evidence="9" id="KW-1185">Reference proteome</keyword>
<comment type="subcellular location">
    <subcellularLocation>
        <location evidence="1">Nucleus</location>
    </subcellularLocation>
</comment>
<dbReference type="InterPro" id="IPR004827">
    <property type="entry name" value="bZIP"/>
</dbReference>
<dbReference type="Gene3D" id="1.20.5.170">
    <property type="match status" value="1"/>
</dbReference>
<feature type="region of interest" description="Disordered" evidence="6">
    <location>
        <begin position="333"/>
        <end position="380"/>
    </location>
</feature>
<evidence type="ECO:0000256" key="2">
    <source>
        <dbReference type="ARBA" id="ARBA00023015"/>
    </source>
</evidence>
<evidence type="ECO:0000256" key="4">
    <source>
        <dbReference type="ARBA" id="ARBA00023163"/>
    </source>
</evidence>
<evidence type="ECO:0000256" key="1">
    <source>
        <dbReference type="ARBA" id="ARBA00004123"/>
    </source>
</evidence>
<dbReference type="PROSITE" id="PS00036">
    <property type="entry name" value="BZIP_BASIC"/>
    <property type="match status" value="1"/>
</dbReference>
<dbReference type="GO" id="GO:0000978">
    <property type="term" value="F:RNA polymerase II cis-regulatory region sequence-specific DNA binding"/>
    <property type="evidence" value="ECO:0007669"/>
    <property type="project" value="TreeGrafter"/>
</dbReference>
<dbReference type="InterPro" id="IPR046347">
    <property type="entry name" value="bZIP_sf"/>
</dbReference>
<keyword evidence="3" id="KW-0238">DNA-binding</keyword>
<dbReference type="CDD" id="cd14813">
    <property type="entry name" value="bZIP_BmCbz-like"/>
    <property type="match status" value="1"/>
</dbReference>
<proteinExistence type="predicted"/>
<feature type="region of interest" description="Disordered" evidence="6">
    <location>
        <begin position="279"/>
        <end position="311"/>
    </location>
</feature>
<protein>
    <recommendedName>
        <fullName evidence="7">BZIP domain-containing protein</fullName>
    </recommendedName>
</protein>
<feature type="compositionally biased region" description="Basic and acidic residues" evidence="6">
    <location>
        <begin position="357"/>
        <end position="373"/>
    </location>
</feature>
<evidence type="ECO:0000259" key="7">
    <source>
        <dbReference type="PROSITE" id="PS50217"/>
    </source>
</evidence>
<dbReference type="GO" id="GO:0000981">
    <property type="term" value="F:DNA-binding transcription factor activity, RNA polymerase II-specific"/>
    <property type="evidence" value="ECO:0007669"/>
    <property type="project" value="TreeGrafter"/>
</dbReference>
<evidence type="ECO:0000256" key="5">
    <source>
        <dbReference type="ARBA" id="ARBA00023242"/>
    </source>
</evidence>
<dbReference type="PANTHER" id="PTHR11988:SF27">
    <property type="entry name" value="GH27708P"/>
    <property type="match status" value="1"/>
</dbReference>
<evidence type="ECO:0000256" key="3">
    <source>
        <dbReference type="ARBA" id="ARBA00023125"/>
    </source>
</evidence>
<gene>
    <name evidence="8" type="ORF">RI129_001082</name>
</gene>
<comment type="caution">
    <text evidence="8">The sequence shown here is derived from an EMBL/GenBank/DDBJ whole genome shotgun (WGS) entry which is preliminary data.</text>
</comment>
<keyword evidence="4" id="KW-0804">Transcription</keyword>
<keyword evidence="5" id="KW-0539">Nucleus</keyword>
<name>A0AAN7VVT0_9COLE</name>
<organism evidence="8 9">
    <name type="scientific">Pyrocoelia pectoralis</name>
    <dbReference type="NCBI Taxonomy" id="417401"/>
    <lineage>
        <taxon>Eukaryota</taxon>
        <taxon>Metazoa</taxon>
        <taxon>Ecdysozoa</taxon>
        <taxon>Arthropoda</taxon>
        <taxon>Hexapoda</taxon>
        <taxon>Insecta</taxon>
        <taxon>Pterygota</taxon>
        <taxon>Neoptera</taxon>
        <taxon>Endopterygota</taxon>
        <taxon>Coleoptera</taxon>
        <taxon>Polyphaga</taxon>
        <taxon>Elateriformia</taxon>
        <taxon>Elateroidea</taxon>
        <taxon>Lampyridae</taxon>
        <taxon>Lampyrinae</taxon>
        <taxon>Pyrocoelia</taxon>
    </lineage>
</organism>
<feature type="compositionally biased region" description="Polar residues" evidence="6">
    <location>
        <begin position="345"/>
        <end position="356"/>
    </location>
</feature>
<feature type="domain" description="BZIP" evidence="7">
    <location>
        <begin position="358"/>
        <end position="421"/>
    </location>
</feature>
<sequence>MEMFGDLSELCQANVGKAQQSVTDELNTPVFEKASFNYDRPLPRSDLLDVTASLEDQFNYKIKNELSSMNTVNINDTNNIIIQEDSNVFPENNGMTNMSTIVNTGADNLNYVVISSQDLNDKTSNAYVPCHVEYNNIIYSNSNNTVTPIYELVCEDEEYLPTVNSYTDIFFNNNSNSNTNDDPHPHSDEFIKLEATSATSPDLSKSSVDCSNSNSSLALDLDDTYKNVDSLDTPDVIETIDAIESEKAFNILNFITEEDFSTAEPIFSPLDITPFFPTTSEQSNCITKQTRKRKIKTEDSDDEDYQPPSSYKRIFGSNRKLSKLVFNSENEEVNKPIRRGRPPKQYSSNVSECNSESGEKYREMRDKNNEASRKSRHKRKLKECAQEEEAQELEENNIKLKAQVAELERTVNNFRTNLMQILLKK</sequence>
<dbReference type="SMART" id="SM00338">
    <property type="entry name" value="BRLZ"/>
    <property type="match status" value="1"/>
</dbReference>
<dbReference type="EMBL" id="JAVRBK010000001">
    <property type="protein sequence ID" value="KAK5650053.1"/>
    <property type="molecule type" value="Genomic_DNA"/>
</dbReference>
<evidence type="ECO:0000313" key="9">
    <source>
        <dbReference type="Proteomes" id="UP001329430"/>
    </source>
</evidence>
<dbReference type="PANTHER" id="PTHR11988">
    <property type="entry name" value="THYROTROPH EMBRYONIC FACTOR RELATED"/>
    <property type="match status" value="1"/>
</dbReference>
<evidence type="ECO:0000313" key="8">
    <source>
        <dbReference type="EMBL" id="KAK5650053.1"/>
    </source>
</evidence>
<accession>A0AAN7VVT0</accession>
<dbReference type="GO" id="GO:0005634">
    <property type="term" value="C:nucleus"/>
    <property type="evidence" value="ECO:0007669"/>
    <property type="project" value="UniProtKB-SubCell"/>
</dbReference>
<dbReference type="AlphaFoldDB" id="A0AAN7VVT0"/>
<keyword evidence="2" id="KW-0805">Transcription regulation</keyword>
<dbReference type="PROSITE" id="PS50217">
    <property type="entry name" value="BZIP"/>
    <property type="match status" value="1"/>
</dbReference>
<dbReference type="InterPro" id="IPR040223">
    <property type="entry name" value="PAR_bZIP"/>
</dbReference>
<dbReference type="Pfam" id="PF07716">
    <property type="entry name" value="bZIP_2"/>
    <property type="match status" value="1"/>
</dbReference>
<dbReference type="SUPFAM" id="SSF57959">
    <property type="entry name" value="Leucine zipper domain"/>
    <property type="match status" value="1"/>
</dbReference>
<reference evidence="8 9" key="1">
    <citation type="journal article" date="2024" name="Insects">
        <title>An Improved Chromosome-Level Genome Assembly of the Firefly Pyrocoelia pectoralis.</title>
        <authorList>
            <person name="Fu X."/>
            <person name="Meyer-Rochow V.B."/>
            <person name="Ballantyne L."/>
            <person name="Zhu X."/>
        </authorList>
    </citation>
    <scope>NUCLEOTIDE SEQUENCE [LARGE SCALE GENOMIC DNA]</scope>
    <source>
        <strain evidence="8">XCY_ONT2</strain>
    </source>
</reference>